<protein>
    <submittedName>
        <fullName evidence="1">Uncharacterized protein</fullName>
    </submittedName>
</protein>
<reference evidence="2" key="2">
    <citation type="submission" date="2017-12" db="EMBL/GenBank/DDBJ databases">
        <title>Genome sequence of the Bar-tailed Godwit (Limosa lapponica baueri).</title>
        <authorList>
            <person name="Lima N.C.B."/>
            <person name="Parody-Merino A.M."/>
            <person name="Battley P.F."/>
            <person name="Fidler A.E."/>
            <person name="Prosdocimi F."/>
        </authorList>
    </citation>
    <scope>NUCLEOTIDE SEQUENCE [LARGE SCALE GENOMIC DNA]</scope>
</reference>
<accession>A0A2I0UJA6</accession>
<dbReference type="PANTHER" id="PTHR33332">
    <property type="entry name" value="REVERSE TRANSCRIPTASE DOMAIN-CONTAINING PROTEIN"/>
    <property type="match status" value="1"/>
</dbReference>
<reference evidence="2" key="1">
    <citation type="submission" date="2017-11" db="EMBL/GenBank/DDBJ databases">
        <authorList>
            <person name="Lima N.C."/>
            <person name="Parody-Merino A.M."/>
            <person name="Battley P.F."/>
            <person name="Fidler A.E."/>
            <person name="Prosdocimi F."/>
        </authorList>
    </citation>
    <scope>NUCLEOTIDE SEQUENCE [LARGE SCALE GENOMIC DNA]</scope>
</reference>
<sequence>MDMSQQCALTGQKANCTLGCIKRSVASRLREVVVPFYSALMRALMQYCIQLRGPQYKKDMDLVERVCRRVTKMIRGLEHLSYEDRLRELGLFILEKRKLWGHLIVAFQYLEEAYKKTERDFLPRLVVTEQGVTVLN</sequence>
<dbReference type="AlphaFoldDB" id="A0A2I0UJA6"/>
<evidence type="ECO:0000313" key="1">
    <source>
        <dbReference type="EMBL" id="PKU46120.1"/>
    </source>
</evidence>
<name>A0A2I0UJA6_LIMLA</name>
<dbReference type="OrthoDB" id="276744at2759"/>
<keyword evidence="2" id="KW-1185">Reference proteome</keyword>
<organism evidence="1 2">
    <name type="scientific">Limosa lapponica baueri</name>
    <dbReference type="NCBI Taxonomy" id="1758121"/>
    <lineage>
        <taxon>Eukaryota</taxon>
        <taxon>Metazoa</taxon>
        <taxon>Chordata</taxon>
        <taxon>Craniata</taxon>
        <taxon>Vertebrata</taxon>
        <taxon>Euteleostomi</taxon>
        <taxon>Archelosauria</taxon>
        <taxon>Archosauria</taxon>
        <taxon>Dinosauria</taxon>
        <taxon>Saurischia</taxon>
        <taxon>Theropoda</taxon>
        <taxon>Coelurosauria</taxon>
        <taxon>Aves</taxon>
        <taxon>Neognathae</taxon>
        <taxon>Neoaves</taxon>
        <taxon>Charadriiformes</taxon>
        <taxon>Scolopacidae</taxon>
        <taxon>Limosa</taxon>
    </lineage>
</organism>
<gene>
    <name evidence="1" type="ORF">llap_3617</name>
</gene>
<dbReference type="Proteomes" id="UP000233556">
    <property type="component" value="Unassembled WGS sequence"/>
</dbReference>
<proteinExistence type="predicted"/>
<evidence type="ECO:0000313" key="2">
    <source>
        <dbReference type="Proteomes" id="UP000233556"/>
    </source>
</evidence>
<dbReference type="EMBL" id="KZ505728">
    <property type="protein sequence ID" value="PKU46120.1"/>
    <property type="molecule type" value="Genomic_DNA"/>
</dbReference>